<evidence type="ECO:0000256" key="2">
    <source>
        <dbReference type="ARBA" id="ARBA00022771"/>
    </source>
</evidence>
<dbReference type="Gene3D" id="3.30.160.60">
    <property type="entry name" value="Classic Zinc Finger"/>
    <property type="match status" value="1"/>
</dbReference>
<comment type="caution">
    <text evidence="8">The sequence shown here is derived from an EMBL/GenBank/DDBJ whole genome shotgun (WGS) entry which is preliminary data.</text>
</comment>
<evidence type="ECO:0000313" key="8">
    <source>
        <dbReference type="EMBL" id="VDI15429.1"/>
    </source>
</evidence>
<proteinExistence type="predicted"/>
<evidence type="ECO:0000256" key="1">
    <source>
        <dbReference type="ARBA" id="ARBA00022723"/>
    </source>
</evidence>
<keyword evidence="1" id="KW-0479">Metal-binding</keyword>
<dbReference type="PROSITE" id="PS50119">
    <property type="entry name" value="ZF_BBOX"/>
    <property type="match status" value="1"/>
</dbReference>
<reference evidence="8" key="1">
    <citation type="submission" date="2018-11" db="EMBL/GenBank/DDBJ databases">
        <authorList>
            <person name="Alioto T."/>
            <person name="Alioto T."/>
        </authorList>
    </citation>
    <scope>NUCLEOTIDE SEQUENCE</scope>
</reference>
<protein>
    <submittedName>
        <fullName evidence="8">Tripartite motif-containing protein 2/3</fullName>
    </submittedName>
</protein>
<evidence type="ECO:0000256" key="5">
    <source>
        <dbReference type="SAM" id="Coils"/>
    </source>
</evidence>
<dbReference type="SUPFAM" id="SSF57850">
    <property type="entry name" value="RING/U-box"/>
    <property type="match status" value="1"/>
</dbReference>
<evidence type="ECO:0000256" key="4">
    <source>
        <dbReference type="PROSITE-ProRule" id="PRU00024"/>
    </source>
</evidence>
<dbReference type="InterPro" id="IPR027370">
    <property type="entry name" value="Znf-RING_euk"/>
</dbReference>
<feature type="coiled-coil region" evidence="5">
    <location>
        <begin position="214"/>
        <end position="241"/>
    </location>
</feature>
<dbReference type="OrthoDB" id="6045088at2759"/>
<evidence type="ECO:0000313" key="9">
    <source>
        <dbReference type="Proteomes" id="UP000596742"/>
    </source>
</evidence>
<evidence type="ECO:0000256" key="3">
    <source>
        <dbReference type="ARBA" id="ARBA00022833"/>
    </source>
</evidence>
<dbReference type="Gene3D" id="3.30.40.10">
    <property type="entry name" value="Zinc/RING finger domain, C3HC4 (zinc finger)"/>
    <property type="match status" value="1"/>
</dbReference>
<dbReference type="SMART" id="SM00184">
    <property type="entry name" value="RING"/>
    <property type="match status" value="1"/>
</dbReference>
<gene>
    <name evidence="8" type="ORF">MGAL_10B001802</name>
</gene>
<dbReference type="PANTHER" id="PTHR25462:SF296">
    <property type="entry name" value="MEIOTIC P26, ISOFORM F"/>
    <property type="match status" value="1"/>
</dbReference>
<keyword evidence="2 4" id="KW-0863">Zinc-finger</keyword>
<dbReference type="Pfam" id="PF13445">
    <property type="entry name" value="zf-RING_UBOX"/>
    <property type="match status" value="1"/>
</dbReference>
<dbReference type="EMBL" id="UYJE01002978">
    <property type="protein sequence ID" value="VDI15429.1"/>
    <property type="molecule type" value="Genomic_DNA"/>
</dbReference>
<dbReference type="GO" id="GO:0008270">
    <property type="term" value="F:zinc ion binding"/>
    <property type="evidence" value="ECO:0007669"/>
    <property type="project" value="UniProtKB-KW"/>
</dbReference>
<dbReference type="AlphaFoldDB" id="A0A8B6D988"/>
<dbReference type="PANTHER" id="PTHR25462">
    <property type="entry name" value="BONUS, ISOFORM C-RELATED"/>
    <property type="match status" value="1"/>
</dbReference>
<dbReference type="SUPFAM" id="SSF57845">
    <property type="entry name" value="B-box zinc-binding domain"/>
    <property type="match status" value="1"/>
</dbReference>
<keyword evidence="3" id="KW-0862">Zinc</keyword>
<dbReference type="InterPro" id="IPR000315">
    <property type="entry name" value="Znf_B-box"/>
</dbReference>
<feature type="domain" description="B box-type" evidence="7">
    <location>
        <begin position="115"/>
        <end position="144"/>
    </location>
</feature>
<name>A0A8B6D988_MYTGA</name>
<accession>A0A8B6D988</accession>
<dbReference type="PROSITE" id="PS00518">
    <property type="entry name" value="ZF_RING_1"/>
    <property type="match status" value="1"/>
</dbReference>
<dbReference type="PROSITE" id="PS50089">
    <property type="entry name" value="ZF_RING_2"/>
    <property type="match status" value="1"/>
</dbReference>
<keyword evidence="5" id="KW-0175">Coiled coil</keyword>
<sequence>MSHTNSDRNKFKKTDEERVIKNVKEDYLICSICIDQFVDPRVLPCGHSFCLSCLTEYIDKSANEDEFACPIDRQSMLKPFGVKNSKRWAQFYPPATFLRTLVKAVEIHEGTVPTCRRHHGRPREFYCATDDVLVCSECAVNEHRSENCDCSTLNDIYNRRKDDIQILHRALSGQESCVHQLITDQYRLRELFMESKSNVKCELDMVRDRLSVFYESTSRALDELSEEIDQSEFTRYNLEAQLDSFFKEISEMKDELKDLKPSFDFLDILQRIESKVDYYGSELDDISSFLKECEESKSVRIEFVPNTSFLDLLDEYSVGSIVNHSDK</sequence>
<dbReference type="InterPro" id="IPR047153">
    <property type="entry name" value="TRIM45/56/19-like"/>
</dbReference>
<evidence type="ECO:0000259" key="7">
    <source>
        <dbReference type="PROSITE" id="PS50119"/>
    </source>
</evidence>
<keyword evidence="9" id="KW-1185">Reference proteome</keyword>
<dbReference type="Proteomes" id="UP000596742">
    <property type="component" value="Unassembled WGS sequence"/>
</dbReference>
<dbReference type="InterPro" id="IPR013083">
    <property type="entry name" value="Znf_RING/FYVE/PHD"/>
</dbReference>
<evidence type="ECO:0000259" key="6">
    <source>
        <dbReference type="PROSITE" id="PS50089"/>
    </source>
</evidence>
<dbReference type="InterPro" id="IPR017907">
    <property type="entry name" value="Znf_RING_CS"/>
</dbReference>
<feature type="domain" description="RING-type" evidence="6">
    <location>
        <begin position="30"/>
        <end position="73"/>
    </location>
</feature>
<dbReference type="InterPro" id="IPR001841">
    <property type="entry name" value="Znf_RING"/>
</dbReference>
<organism evidence="8 9">
    <name type="scientific">Mytilus galloprovincialis</name>
    <name type="common">Mediterranean mussel</name>
    <dbReference type="NCBI Taxonomy" id="29158"/>
    <lineage>
        <taxon>Eukaryota</taxon>
        <taxon>Metazoa</taxon>
        <taxon>Spiralia</taxon>
        <taxon>Lophotrochozoa</taxon>
        <taxon>Mollusca</taxon>
        <taxon>Bivalvia</taxon>
        <taxon>Autobranchia</taxon>
        <taxon>Pteriomorphia</taxon>
        <taxon>Mytilida</taxon>
        <taxon>Mytiloidea</taxon>
        <taxon>Mytilidae</taxon>
        <taxon>Mytilinae</taxon>
        <taxon>Mytilus</taxon>
    </lineage>
</organism>
<dbReference type="Pfam" id="PF00643">
    <property type="entry name" value="zf-B_box"/>
    <property type="match status" value="1"/>
</dbReference>